<evidence type="ECO:0000256" key="13">
    <source>
        <dbReference type="PIRSR" id="PIRSR001400-1"/>
    </source>
</evidence>
<dbReference type="EC" id="4.2.1.11" evidence="3 12"/>
<accession>A0A037ZKR6</accession>
<dbReference type="HAMAP" id="MF_00318">
    <property type="entry name" value="Enolase"/>
    <property type="match status" value="1"/>
</dbReference>
<keyword evidence="19" id="KW-1185">Reference proteome</keyword>
<feature type="active site" description="Proton acceptor" evidence="12 13">
    <location>
        <position position="336"/>
    </location>
</feature>
<reference evidence="18 19" key="1">
    <citation type="submission" date="2014-03" db="EMBL/GenBank/DDBJ databases">
        <title>Draft Genome Sequence of Actibacterium mucosum KCTC 23349, a Marine Alphaproteobacterium with Complex Ionic Requirements Isolated from Mediterranean Seawater at Malvarrosa Beach, Valencia, Spain.</title>
        <authorList>
            <person name="Arahal D.R."/>
            <person name="Shao Z."/>
            <person name="Lai Q."/>
            <person name="Pujalte M.J."/>
        </authorList>
    </citation>
    <scope>NUCLEOTIDE SEQUENCE [LARGE SCALE GENOMIC DNA]</scope>
    <source>
        <strain evidence="18 19">KCTC 23349</strain>
    </source>
</reference>
<dbReference type="SUPFAM" id="SSF54826">
    <property type="entry name" value="Enolase N-terminal domain-like"/>
    <property type="match status" value="1"/>
</dbReference>
<evidence type="ECO:0000313" key="19">
    <source>
        <dbReference type="Proteomes" id="UP000026249"/>
    </source>
</evidence>
<comment type="subcellular location">
    <subcellularLocation>
        <location evidence="12">Cytoplasm</location>
    </subcellularLocation>
    <subcellularLocation>
        <location evidence="12">Secreted</location>
    </subcellularLocation>
    <subcellularLocation>
        <location evidence="12">Cell surface</location>
    </subcellularLocation>
    <text evidence="12">Fractions of enolase are present in both the cytoplasm and on the cell surface.</text>
</comment>
<feature type="domain" description="Enolase N-terminal" evidence="17">
    <location>
        <begin position="4"/>
        <end position="133"/>
    </location>
</feature>
<dbReference type="GO" id="GO:0004634">
    <property type="term" value="F:phosphopyruvate hydratase activity"/>
    <property type="evidence" value="ECO:0007669"/>
    <property type="project" value="UniProtKB-UniRule"/>
</dbReference>
<comment type="caution">
    <text evidence="18">The sequence shown here is derived from an EMBL/GenBank/DDBJ whole genome shotgun (WGS) entry which is preliminary data.</text>
</comment>
<feature type="binding site" evidence="14">
    <location>
        <position position="387"/>
    </location>
    <ligand>
        <name>substrate</name>
    </ligand>
</feature>
<feature type="binding site" evidence="14">
    <location>
        <begin position="363"/>
        <end position="366"/>
    </location>
    <ligand>
        <name>substrate</name>
    </ligand>
</feature>
<dbReference type="SMART" id="SM01192">
    <property type="entry name" value="Enolase_C"/>
    <property type="match status" value="1"/>
</dbReference>
<evidence type="ECO:0000256" key="9">
    <source>
        <dbReference type="ARBA" id="ARBA00023152"/>
    </source>
</evidence>
<dbReference type="InterPro" id="IPR000941">
    <property type="entry name" value="Enolase"/>
</dbReference>
<dbReference type="Pfam" id="PF03952">
    <property type="entry name" value="Enolase_N"/>
    <property type="match status" value="1"/>
</dbReference>
<feature type="binding site" evidence="12">
    <location>
        <position position="162"/>
    </location>
    <ligand>
        <name>(2R)-2-phosphoglycerate</name>
        <dbReference type="ChEBI" id="CHEBI:58289"/>
    </ligand>
</feature>
<dbReference type="SFLD" id="SFLDG00178">
    <property type="entry name" value="enolase"/>
    <property type="match status" value="1"/>
</dbReference>
<evidence type="ECO:0000256" key="8">
    <source>
        <dbReference type="ARBA" id="ARBA00022842"/>
    </source>
</evidence>
<name>A0A037ZKR6_9RHOB</name>
<dbReference type="NCBIfam" id="TIGR01060">
    <property type="entry name" value="eno"/>
    <property type="match status" value="1"/>
</dbReference>
<feature type="active site" description="Proton donor" evidence="12 13">
    <location>
        <position position="204"/>
    </location>
</feature>
<evidence type="ECO:0000256" key="12">
    <source>
        <dbReference type="HAMAP-Rule" id="MF_00318"/>
    </source>
</evidence>
<comment type="pathway">
    <text evidence="1 12">Carbohydrate degradation; glycolysis; pyruvate from D-glyceraldehyde 3-phosphate: step 4/5.</text>
</comment>
<dbReference type="STRING" id="1454373.ACMU_10780"/>
<evidence type="ECO:0000256" key="1">
    <source>
        <dbReference type="ARBA" id="ARBA00005031"/>
    </source>
</evidence>
<dbReference type="PANTHER" id="PTHR11902">
    <property type="entry name" value="ENOLASE"/>
    <property type="match status" value="1"/>
</dbReference>
<evidence type="ECO:0000256" key="15">
    <source>
        <dbReference type="PIRSR" id="PIRSR001400-3"/>
    </source>
</evidence>
<dbReference type="FunFam" id="3.30.390.10:FF:000001">
    <property type="entry name" value="Enolase"/>
    <property type="match status" value="1"/>
</dbReference>
<evidence type="ECO:0000256" key="5">
    <source>
        <dbReference type="ARBA" id="ARBA00022490"/>
    </source>
</evidence>
<dbReference type="AlphaFoldDB" id="A0A037ZKR6"/>
<dbReference type="PANTHER" id="PTHR11902:SF1">
    <property type="entry name" value="ENOLASE"/>
    <property type="match status" value="1"/>
</dbReference>
<dbReference type="SFLD" id="SFLDS00001">
    <property type="entry name" value="Enolase"/>
    <property type="match status" value="1"/>
</dbReference>
<organism evidence="18 19">
    <name type="scientific">Actibacterium mucosum KCTC 23349</name>
    <dbReference type="NCBI Taxonomy" id="1454373"/>
    <lineage>
        <taxon>Bacteria</taxon>
        <taxon>Pseudomonadati</taxon>
        <taxon>Pseudomonadota</taxon>
        <taxon>Alphaproteobacteria</taxon>
        <taxon>Rhodobacterales</taxon>
        <taxon>Roseobacteraceae</taxon>
        <taxon>Actibacterium</taxon>
    </lineage>
</organism>
<dbReference type="Proteomes" id="UP000026249">
    <property type="component" value="Unassembled WGS sequence"/>
</dbReference>
<dbReference type="PRINTS" id="PR00148">
    <property type="entry name" value="ENOLASE"/>
</dbReference>
<dbReference type="GO" id="GO:0009986">
    <property type="term" value="C:cell surface"/>
    <property type="evidence" value="ECO:0007669"/>
    <property type="project" value="UniProtKB-SubCell"/>
</dbReference>
<dbReference type="GO" id="GO:0006096">
    <property type="term" value="P:glycolytic process"/>
    <property type="evidence" value="ECO:0007669"/>
    <property type="project" value="UniProtKB-UniRule"/>
</dbReference>
<dbReference type="InterPro" id="IPR029017">
    <property type="entry name" value="Enolase-like_N"/>
</dbReference>
<evidence type="ECO:0000256" key="11">
    <source>
        <dbReference type="ARBA" id="ARBA00045763"/>
    </source>
</evidence>
<feature type="binding site" evidence="14">
    <location>
        <position position="163"/>
    </location>
    <ligand>
        <name>substrate</name>
    </ligand>
</feature>
<dbReference type="RefSeq" id="WP_035258520.1">
    <property type="nucleotide sequence ID" value="NZ_JFKE01000003.1"/>
</dbReference>
<dbReference type="Gene3D" id="3.30.390.10">
    <property type="entry name" value="Enolase-like, N-terminal domain"/>
    <property type="match status" value="1"/>
</dbReference>
<dbReference type="PIRSF" id="PIRSF001400">
    <property type="entry name" value="Enolase"/>
    <property type="match status" value="1"/>
</dbReference>
<feature type="binding site" evidence="12 15">
    <location>
        <position position="284"/>
    </location>
    <ligand>
        <name>Mg(2+)</name>
        <dbReference type="ChEBI" id="CHEBI:18420"/>
    </ligand>
</feature>
<evidence type="ECO:0000256" key="4">
    <source>
        <dbReference type="ARBA" id="ARBA00017068"/>
    </source>
</evidence>
<gene>
    <name evidence="12 18" type="primary">eno</name>
    <name evidence="18" type="ORF">ACMU_10780</name>
</gene>
<dbReference type="SUPFAM" id="SSF51604">
    <property type="entry name" value="Enolase C-terminal domain-like"/>
    <property type="match status" value="1"/>
</dbReference>
<dbReference type="EMBL" id="JFKE01000003">
    <property type="protein sequence ID" value="KAJ56229.1"/>
    <property type="molecule type" value="Genomic_DNA"/>
</dbReference>
<keyword evidence="10 12" id="KW-0456">Lyase</keyword>
<keyword evidence="5 12" id="KW-0963">Cytoplasm</keyword>
<comment type="catalytic activity">
    <reaction evidence="12">
        <text>(2R)-2-phosphoglycerate = phosphoenolpyruvate + H2O</text>
        <dbReference type="Rhea" id="RHEA:10164"/>
        <dbReference type="ChEBI" id="CHEBI:15377"/>
        <dbReference type="ChEBI" id="CHEBI:58289"/>
        <dbReference type="ChEBI" id="CHEBI:58702"/>
        <dbReference type="EC" id="4.2.1.11"/>
    </reaction>
</comment>
<dbReference type="Pfam" id="PF00113">
    <property type="entry name" value="Enolase_C"/>
    <property type="match status" value="1"/>
</dbReference>
<feature type="binding site" evidence="12">
    <location>
        <position position="365"/>
    </location>
    <ligand>
        <name>(2R)-2-phosphoglycerate</name>
        <dbReference type="ChEBI" id="CHEBI:58289"/>
    </ligand>
</feature>
<sequence length="423" mass="44974">MSTIIDIVGREILDSRGNPTVEVDVILEDGTMGRAAVPSGASTGAHEAVEKRDGGDRYKGKGVLEAVAAVNGEIAEALVGMDATEQVAIDAAMIELDGTPNKGRLGANAILGVSLACAKAAAEFTTQPLFRYVGGTSARVLPVPMMNIINGGEHADNPIDIQEFMIMPVSASNVKEAIRMGAEVFHTLKKELSAAGHNTGIGDEGGFAPNLESTRVALDFIQTAVEKAGYKLGEDIYLALDCASSEYYKDGKYELAGEGKSLTSEENAKYLADLCADYPIISIEDGMDEDDWEGWKLLTDMIGDKVQLVGDDLFVTNPARLADGIAQGVANSMLVKVNQIGSLTETLKAVDMAHRARYTNVMSHRSGETEDATIADLAVATNCGQIKTGSLSRSDRLAKYNQLIRIEEMLGETAEYAGTSILK</sequence>
<comment type="cofactor">
    <cofactor evidence="12">
        <name>Mg(2+)</name>
        <dbReference type="ChEBI" id="CHEBI:18420"/>
    </cofactor>
    <text evidence="12">Binds a second Mg(2+) ion via substrate during catalysis.</text>
</comment>
<dbReference type="GO" id="GO:0000287">
    <property type="term" value="F:magnesium ion binding"/>
    <property type="evidence" value="ECO:0007669"/>
    <property type="project" value="UniProtKB-UniRule"/>
</dbReference>
<comment type="function">
    <text evidence="11 12">Catalyzes the reversible conversion of 2-phosphoglycerate (2-PG) into phosphoenolpyruvate (PEP). It is essential for the degradation of carbohydrates via glycolysis.</text>
</comment>
<feature type="binding site" evidence="14">
    <location>
        <position position="154"/>
    </location>
    <ligand>
        <name>substrate</name>
    </ligand>
</feature>
<evidence type="ECO:0000256" key="6">
    <source>
        <dbReference type="ARBA" id="ARBA00022525"/>
    </source>
</evidence>
<dbReference type="SFLD" id="SFLDF00002">
    <property type="entry name" value="enolase"/>
    <property type="match status" value="1"/>
</dbReference>
<dbReference type="UniPathway" id="UPA00109">
    <property type="reaction ID" value="UER00187"/>
</dbReference>
<dbReference type="InterPro" id="IPR020810">
    <property type="entry name" value="Enolase_C"/>
</dbReference>
<feature type="domain" description="Enolase C-terminal TIM barrel" evidence="16">
    <location>
        <begin position="138"/>
        <end position="423"/>
    </location>
</feature>
<dbReference type="Gene3D" id="3.20.20.120">
    <property type="entry name" value="Enolase-like C-terminal domain"/>
    <property type="match status" value="1"/>
</dbReference>
<keyword evidence="9 12" id="KW-0324">Glycolysis</keyword>
<protein>
    <recommendedName>
        <fullName evidence="4 12">Enolase</fullName>
        <ecNumber evidence="3 12">4.2.1.11</ecNumber>
    </recommendedName>
    <alternativeName>
        <fullName evidence="12">2-phospho-D-glycerate hydro-lyase</fullName>
    </alternativeName>
    <alternativeName>
        <fullName evidence="12">2-phosphoglycerate dehydratase</fullName>
    </alternativeName>
</protein>
<proteinExistence type="inferred from homology"/>
<evidence type="ECO:0000256" key="10">
    <source>
        <dbReference type="ARBA" id="ARBA00023239"/>
    </source>
</evidence>
<dbReference type="FunFam" id="3.20.20.120:FF:000001">
    <property type="entry name" value="Enolase"/>
    <property type="match status" value="1"/>
</dbReference>
<dbReference type="OrthoDB" id="9804716at2"/>
<dbReference type="PROSITE" id="PS00164">
    <property type="entry name" value="ENOLASE"/>
    <property type="match status" value="1"/>
</dbReference>
<dbReference type="SMART" id="SM01193">
    <property type="entry name" value="Enolase_N"/>
    <property type="match status" value="1"/>
</dbReference>
<feature type="binding site" evidence="12 15">
    <location>
        <position position="241"/>
    </location>
    <ligand>
        <name>Mg(2+)</name>
        <dbReference type="ChEBI" id="CHEBI:18420"/>
    </ligand>
</feature>
<evidence type="ECO:0000256" key="7">
    <source>
        <dbReference type="ARBA" id="ARBA00022723"/>
    </source>
</evidence>
<comment type="cofactor">
    <cofactor evidence="15">
        <name>Mg(2+)</name>
        <dbReference type="ChEBI" id="CHEBI:18420"/>
    </cofactor>
    <text evidence="15">Mg(2+) is required for catalysis and for stabilizing the dimer.</text>
</comment>
<keyword evidence="7 12" id="KW-0479">Metal-binding</keyword>
<keyword evidence="6 12" id="KW-0964">Secreted</keyword>
<feature type="binding site" evidence="12">
    <location>
        <position position="366"/>
    </location>
    <ligand>
        <name>(2R)-2-phosphoglycerate</name>
        <dbReference type="ChEBI" id="CHEBI:58289"/>
    </ligand>
</feature>
<feature type="binding site" evidence="12 15">
    <location>
        <position position="311"/>
    </location>
    <ligand>
        <name>Mg(2+)</name>
        <dbReference type="ChEBI" id="CHEBI:18420"/>
    </ligand>
</feature>
<feature type="binding site" evidence="14">
    <location>
        <position position="284"/>
    </location>
    <ligand>
        <name>substrate</name>
    </ligand>
</feature>
<dbReference type="GO" id="GO:0005576">
    <property type="term" value="C:extracellular region"/>
    <property type="evidence" value="ECO:0007669"/>
    <property type="project" value="UniProtKB-SubCell"/>
</dbReference>
<evidence type="ECO:0000256" key="14">
    <source>
        <dbReference type="PIRSR" id="PIRSR001400-2"/>
    </source>
</evidence>
<feature type="binding site" evidence="14">
    <location>
        <position position="311"/>
    </location>
    <ligand>
        <name>substrate</name>
    </ligand>
</feature>
<evidence type="ECO:0000313" key="18">
    <source>
        <dbReference type="EMBL" id="KAJ56229.1"/>
    </source>
</evidence>
<keyword evidence="8 12" id="KW-0460">Magnesium</keyword>
<evidence type="ECO:0000256" key="3">
    <source>
        <dbReference type="ARBA" id="ARBA00012058"/>
    </source>
</evidence>
<dbReference type="InterPro" id="IPR036849">
    <property type="entry name" value="Enolase-like_C_sf"/>
</dbReference>
<dbReference type="InterPro" id="IPR020809">
    <property type="entry name" value="Enolase_CS"/>
</dbReference>
<dbReference type="GO" id="GO:0000015">
    <property type="term" value="C:phosphopyruvate hydratase complex"/>
    <property type="evidence" value="ECO:0007669"/>
    <property type="project" value="InterPro"/>
</dbReference>
<evidence type="ECO:0000256" key="2">
    <source>
        <dbReference type="ARBA" id="ARBA00009604"/>
    </source>
</evidence>
<feature type="binding site" evidence="12">
    <location>
        <position position="387"/>
    </location>
    <ligand>
        <name>(2R)-2-phosphoglycerate</name>
        <dbReference type="ChEBI" id="CHEBI:58289"/>
    </ligand>
</feature>
<evidence type="ECO:0000259" key="16">
    <source>
        <dbReference type="SMART" id="SM01192"/>
    </source>
</evidence>
<comment type="similarity">
    <text evidence="2 12">Belongs to the enolase family.</text>
</comment>
<feature type="binding site" evidence="12">
    <location>
        <position position="336"/>
    </location>
    <ligand>
        <name>(2R)-2-phosphoglycerate</name>
        <dbReference type="ChEBI" id="CHEBI:58289"/>
    </ligand>
</feature>
<dbReference type="CDD" id="cd03313">
    <property type="entry name" value="enolase"/>
    <property type="match status" value="1"/>
</dbReference>
<evidence type="ECO:0000259" key="17">
    <source>
        <dbReference type="SMART" id="SM01193"/>
    </source>
</evidence>
<dbReference type="InterPro" id="IPR020811">
    <property type="entry name" value="Enolase_N"/>
</dbReference>